<dbReference type="SMART" id="SM00228">
    <property type="entry name" value="PDZ"/>
    <property type="match status" value="1"/>
</dbReference>
<name>A0ABW5Z6S0_9FLAO</name>
<organism evidence="2 3">
    <name type="scientific">Flavobacterium ardleyense</name>
    <dbReference type="NCBI Taxonomy" id="2038737"/>
    <lineage>
        <taxon>Bacteria</taxon>
        <taxon>Pseudomonadati</taxon>
        <taxon>Bacteroidota</taxon>
        <taxon>Flavobacteriia</taxon>
        <taxon>Flavobacteriales</taxon>
        <taxon>Flavobacteriaceae</taxon>
        <taxon>Flavobacterium</taxon>
    </lineage>
</organism>
<dbReference type="GO" id="GO:0008233">
    <property type="term" value="F:peptidase activity"/>
    <property type="evidence" value="ECO:0007669"/>
    <property type="project" value="UniProtKB-KW"/>
</dbReference>
<gene>
    <name evidence="2" type="ORF">ACFSX9_04460</name>
</gene>
<proteinExistence type="predicted"/>
<evidence type="ECO:0000259" key="1">
    <source>
        <dbReference type="SMART" id="SM00228"/>
    </source>
</evidence>
<dbReference type="RefSeq" id="WP_379804927.1">
    <property type="nucleotide sequence ID" value="NZ_JBHUOL010000010.1"/>
</dbReference>
<protein>
    <submittedName>
        <fullName evidence="2">Aspartyl protease family protein</fullName>
    </submittedName>
</protein>
<dbReference type="InterPro" id="IPR021109">
    <property type="entry name" value="Peptidase_aspartic_dom_sf"/>
</dbReference>
<dbReference type="InterPro" id="IPR001478">
    <property type="entry name" value="PDZ"/>
</dbReference>
<keyword evidence="2" id="KW-0378">Hydrolase</keyword>
<dbReference type="Gene3D" id="2.30.42.10">
    <property type="match status" value="1"/>
</dbReference>
<keyword evidence="2" id="KW-0645">Protease</keyword>
<dbReference type="PROSITE" id="PS00141">
    <property type="entry name" value="ASP_PROTEASE"/>
    <property type="match status" value="1"/>
</dbReference>
<dbReference type="InterPro" id="IPR036034">
    <property type="entry name" value="PDZ_sf"/>
</dbReference>
<dbReference type="Gene3D" id="2.40.70.10">
    <property type="entry name" value="Acid Proteases"/>
    <property type="match status" value="1"/>
</dbReference>
<dbReference type="InterPro" id="IPR001969">
    <property type="entry name" value="Aspartic_peptidase_AS"/>
</dbReference>
<feature type="domain" description="PDZ" evidence="1">
    <location>
        <begin position="353"/>
        <end position="425"/>
    </location>
</feature>
<dbReference type="Proteomes" id="UP001597549">
    <property type="component" value="Unassembled WGS sequence"/>
</dbReference>
<dbReference type="GO" id="GO:0006508">
    <property type="term" value="P:proteolysis"/>
    <property type="evidence" value="ECO:0007669"/>
    <property type="project" value="UniProtKB-KW"/>
</dbReference>
<dbReference type="Pfam" id="PF17820">
    <property type="entry name" value="PDZ_6"/>
    <property type="match status" value="1"/>
</dbReference>
<comment type="caution">
    <text evidence="2">The sequence shown here is derived from an EMBL/GenBank/DDBJ whole genome shotgun (WGS) entry which is preliminary data.</text>
</comment>
<accession>A0ABW5Z6S0</accession>
<dbReference type="InterPro" id="IPR041489">
    <property type="entry name" value="PDZ_6"/>
</dbReference>
<sequence>MSKHLIPLLCFLYFGEVYSQFEWASKKDRITIPFELTHNIMIVDVVFNGTALKMILDTGSSKNLIFSVPANDSLVINEADKIIVSGAGTKEAIEGYLSKKNKLEIKDYTETDFEVIFLKNHEISFVNKLGIPVNGILGNFLFENHLVEIDYQRSRIIIYKEKEKKLQKLQKKYKKATVAFSENKPYIFLQAKVDDKQLKLKLLFDSGLSDGLWLFENDSIQCNKNYFVDVLGRGFSGDIEGKKSRVSEVMLEDHILRNALVAYPEKIFFDQKRIFKDRNGSLGGEIIKRFNWILDYKNKNFYFKKNDNFSLPFEYNMAGIEIQHAGLQWVKEVKSASYSSSNLHSEKVIFDNSNVKFNYQYKLKSVFEIYAIRKNSVAANAGLQVGDKIIKINNKEAHKLTVESITNLFTSESGTRIKISVEREGKELNFEFNLEKIL</sequence>
<keyword evidence="3" id="KW-1185">Reference proteome</keyword>
<dbReference type="SUPFAM" id="SSF50156">
    <property type="entry name" value="PDZ domain-like"/>
    <property type="match status" value="1"/>
</dbReference>
<reference evidence="3" key="1">
    <citation type="journal article" date="2019" name="Int. J. Syst. Evol. Microbiol.">
        <title>The Global Catalogue of Microorganisms (GCM) 10K type strain sequencing project: providing services to taxonomists for standard genome sequencing and annotation.</title>
        <authorList>
            <consortium name="The Broad Institute Genomics Platform"/>
            <consortium name="The Broad Institute Genome Sequencing Center for Infectious Disease"/>
            <person name="Wu L."/>
            <person name="Ma J."/>
        </authorList>
    </citation>
    <scope>NUCLEOTIDE SEQUENCE [LARGE SCALE GENOMIC DNA]</scope>
    <source>
        <strain evidence="3">KCTC 52644</strain>
    </source>
</reference>
<dbReference type="EMBL" id="JBHUOL010000010">
    <property type="protein sequence ID" value="MFD2907981.1"/>
    <property type="molecule type" value="Genomic_DNA"/>
</dbReference>
<evidence type="ECO:0000313" key="2">
    <source>
        <dbReference type="EMBL" id="MFD2907981.1"/>
    </source>
</evidence>
<evidence type="ECO:0000313" key="3">
    <source>
        <dbReference type="Proteomes" id="UP001597549"/>
    </source>
</evidence>
<dbReference type="Pfam" id="PF13650">
    <property type="entry name" value="Asp_protease_2"/>
    <property type="match status" value="1"/>
</dbReference>